<sequence>MPDPVRQSDSQLKLRAAMERLLAGTAERTDGRLIKENLYREAGVSRATMNRARDVLDDWSSRVNGTQPRDKEIEKLRDDLREQRREVRRLRRRAQELQEQLTIASTAISEMHVENQLLRGEDRTRAVTPMRRPQSRAG</sequence>
<dbReference type="RefSeq" id="WP_138254307.1">
    <property type="nucleotide sequence ID" value="NZ_VAVZ01000066.1"/>
</dbReference>
<accession>A0A5R9B8S2</accession>
<dbReference type="Proteomes" id="UP000310458">
    <property type="component" value="Unassembled WGS sequence"/>
</dbReference>
<name>A0A5R9B8S2_9MICC</name>
<organism evidence="2 3">
    <name type="scientific">Nesterenkonia salmonea</name>
    <dbReference type="NCBI Taxonomy" id="1804987"/>
    <lineage>
        <taxon>Bacteria</taxon>
        <taxon>Bacillati</taxon>
        <taxon>Actinomycetota</taxon>
        <taxon>Actinomycetes</taxon>
        <taxon>Micrococcales</taxon>
        <taxon>Micrococcaceae</taxon>
        <taxon>Nesterenkonia</taxon>
    </lineage>
</organism>
<evidence type="ECO:0000313" key="3">
    <source>
        <dbReference type="Proteomes" id="UP000310458"/>
    </source>
</evidence>
<keyword evidence="1" id="KW-0175">Coiled coil</keyword>
<dbReference type="EMBL" id="VAVZ01000066">
    <property type="protein sequence ID" value="TLP92367.1"/>
    <property type="molecule type" value="Genomic_DNA"/>
</dbReference>
<protein>
    <submittedName>
        <fullName evidence="2">Uncharacterized protein</fullName>
    </submittedName>
</protein>
<evidence type="ECO:0000313" key="2">
    <source>
        <dbReference type="EMBL" id="TLP92367.1"/>
    </source>
</evidence>
<proteinExistence type="predicted"/>
<evidence type="ECO:0000256" key="1">
    <source>
        <dbReference type="SAM" id="Coils"/>
    </source>
</evidence>
<gene>
    <name evidence="2" type="ORF">FEF26_14795</name>
</gene>
<dbReference type="AlphaFoldDB" id="A0A5R9B8S2"/>
<comment type="caution">
    <text evidence="2">The sequence shown here is derived from an EMBL/GenBank/DDBJ whole genome shotgun (WGS) entry which is preliminary data.</text>
</comment>
<feature type="coiled-coil region" evidence="1">
    <location>
        <begin position="73"/>
        <end position="107"/>
    </location>
</feature>
<dbReference type="OrthoDB" id="7472701at2"/>
<reference evidence="2 3" key="1">
    <citation type="submission" date="2019-05" db="EMBL/GenBank/DDBJ databases">
        <title>Nesterenkonia sp. GY074 isolated from the Southern Atlantic Ocean.</title>
        <authorList>
            <person name="Zhang G."/>
        </authorList>
    </citation>
    <scope>NUCLEOTIDE SEQUENCE [LARGE SCALE GENOMIC DNA]</scope>
    <source>
        <strain evidence="2 3">GY074</strain>
    </source>
</reference>
<keyword evidence="3" id="KW-1185">Reference proteome</keyword>